<reference evidence="16" key="1">
    <citation type="journal article" date="2014" name="Nat. Commun.">
        <title>The rainbow trout genome provides novel insights into evolution after whole-genome duplication in vertebrates.</title>
        <authorList>
            <person name="Berthelot C."/>
            <person name="Brunet F."/>
            <person name="Chalopin D."/>
            <person name="Juanchich A."/>
            <person name="Bernard M."/>
            <person name="Noel B."/>
            <person name="Bento P."/>
            <person name="Da Silva C."/>
            <person name="Labadie K."/>
            <person name="Alberti A."/>
            <person name="Aury J.M."/>
            <person name="Louis A."/>
            <person name="Dehais P."/>
            <person name="Bardou P."/>
            <person name="Montfort J."/>
            <person name="Klopp C."/>
            <person name="Cabau C."/>
            <person name="Gaspin C."/>
            <person name="Thorgaard G.H."/>
            <person name="Boussaha M."/>
            <person name="Quillet E."/>
            <person name="Guyomard R."/>
            <person name="Galiana D."/>
            <person name="Bobe J."/>
            <person name="Volff J.N."/>
            <person name="Genet C."/>
            <person name="Wincker P."/>
            <person name="Jaillon O."/>
            <person name="Roest Crollius H."/>
            <person name="Guiguen Y."/>
        </authorList>
    </citation>
    <scope>NUCLEOTIDE SEQUENCE [LARGE SCALE GENOMIC DNA]</scope>
</reference>
<evidence type="ECO:0000256" key="7">
    <source>
        <dbReference type="ARBA" id="ARBA00023017"/>
    </source>
</evidence>
<evidence type="ECO:0000259" key="14">
    <source>
        <dbReference type="Pfam" id="PF12777"/>
    </source>
</evidence>
<gene>
    <name evidence="16" type="ORF">GSONMT00000845001</name>
</gene>
<evidence type="ECO:0000313" key="17">
    <source>
        <dbReference type="Proteomes" id="UP000193380"/>
    </source>
</evidence>
<dbReference type="STRING" id="8022.A0A060YAA6"/>
<dbReference type="Gene3D" id="1.20.920.20">
    <property type="match status" value="1"/>
</dbReference>
<feature type="domain" description="Dynein heavy chain ATP-binding dynein motor region" evidence="15">
    <location>
        <begin position="341"/>
        <end position="534"/>
    </location>
</feature>
<dbReference type="PANTHER" id="PTHR22878:SF68">
    <property type="entry name" value="DYNEIN HEAVY CHAIN 6, AXONEMAL-LIKE"/>
    <property type="match status" value="1"/>
</dbReference>
<evidence type="ECO:0000256" key="9">
    <source>
        <dbReference type="ARBA" id="ARBA00023069"/>
    </source>
</evidence>
<keyword evidence="9" id="KW-0969">Cilium</keyword>
<keyword evidence="10" id="KW-0505">Motor protein</keyword>
<evidence type="ECO:0008006" key="18">
    <source>
        <dbReference type="Google" id="ProtNLM"/>
    </source>
</evidence>
<dbReference type="GO" id="GO:0005874">
    <property type="term" value="C:microtubule"/>
    <property type="evidence" value="ECO:0007669"/>
    <property type="project" value="UniProtKB-KW"/>
</dbReference>
<evidence type="ECO:0000256" key="2">
    <source>
        <dbReference type="ARBA" id="ARBA00022490"/>
    </source>
</evidence>
<evidence type="ECO:0000256" key="3">
    <source>
        <dbReference type="ARBA" id="ARBA00022701"/>
    </source>
</evidence>
<accession>A0A060YAA6</accession>
<keyword evidence="6" id="KW-0067">ATP-binding</keyword>
<keyword evidence="7" id="KW-0243">Dynein</keyword>
<keyword evidence="12" id="KW-0966">Cell projection</keyword>
<evidence type="ECO:0000259" key="15">
    <source>
        <dbReference type="Pfam" id="PF12781"/>
    </source>
</evidence>
<reference evidence="16" key="2">
    <citation type="submission" date="2014-03" db="EMBL/GenBank/DDBJ databases">
        <authorList>
            <person name="Genoscope - CEA"/>
        </authorList>
    </citation>
    <scope>NUCLEOTIDE SEQUENCE</scope>
</reference>
<dbReference type="InterPro" id="IPR027417">
    <property type="entry name" value="P-loop_NTPase"/>
</dbReference>
<evidence type="ECO:0000256" key="13">
    <source>
        <dbReference type="SAM" id="Coils"/>
    </source>
</evidence>
<keyword evidence="8 13" id="KW-0175">Coiled coil</keyword>
<dbReference type="GO" id="GO:0045505">
    <property type="term" value="F:dynein intermediate chain binding"/>
    <property type="evidence" value="ECO:0007669"/>
    <property type="project" value="InterPro"/>
</dbReference>
<dbReference type="Gene3D" id="3.40.50.300">
    <property type="entry name" value="P-loop containing nucleotide triphosphate hydrolases"/>
    <property type="match status" value="1"/>
</dbReference>
<keyword evidence="2" id="KW-0963">Cytoplasm</keyword>
<dbReference type="AlphaFoldDB" id="A0A060YAA6"/>
<evidence type="ECO:0000256" key="6">
    <source>
        <dbReference type="ARBA" id="ARBA00022840"/>
    </source>
</evidence>
<dbReference type="Pfam" id="PF12781">
    <property type="entry name" value="AAA_9"/>
    <property type="match status" value="1"/>
</dbReference>
<evidence type="ECO:0000256" key="11">
    <source>
        <dbReference type="ARBA" id="ARBA00023212"/>
    </source>
</evidence>
<proteinExistence type="predicted"/>
<dbReference type="GO" id="GO:0005930">
    <property type="term" value="C:axoneme"/>
    <property type="evidence" value="ECO:0007669"/>
    <property type="project" value="UniProtKB-SubCell"/>
</dbReference>
<dbReference type="GO" id="GO:0051959">
    <property type="term" value="F:dynein light intermediate chain binding"/>
    <property type="evidence" value="ECO:0007669"/>
    <property type="project" value="InterPro"/>
</dbReference>
<evidence type="ECO:0000256" key="1">
    <source>
        <dbReference type="ARBA" id="ARBA00004430"/>
    </source>
</evidence>
<comment type="subcellular location">
    <subcellularLocation>
        <location evidence="1">Cytoplasm</location>
        <location evidence="1">Cytoskeleton</location>
        <location evidence="1">Cilium axoneme</location>
    </subcellularLocation>
</comment>
<keyword evidence="5" id="KW-0547">Nucleotide-binding</keyword>
<dbReference type="Pfam" id="PF12777">
    <property type="entry name" value="MT"/>
    <property type="match status" value="1"/>
</dbReference>
<dbReference type="InterPro" id="IPR024743">
    <property type="entry name" value="Dynein_HC_stalk"/>
</dbReference>
<dbReference type="GO" id="GO:0007018">
    <property type="term" value="P:microtubule-based movement"/>
    <property type="evidence" value="ECO:0007669"/>
    <property type="project" value="InterPro"/>
</dbReference>
<evidence type="ECO:0000256" key="4">
    <source>
        <dbReference type="ARBA" id="ARBA00022737"/>
    </source>
</evidence>
<dbReference type="EMBL" id="FR907213">
    <property type="protein sequence ID" value="CDQ86289.1"/>
    <property type="molecule type" value="Genomic_DNA"/>
</dbReference>
<dbReference type="FunFam" id="3.40.50.300:FF:000049">
    <property type="entry name" value="Dynein, axonemal, heavy chain 5"/>
    <property type="match status" value="1"/>
</dbReference>
<evidence type="ECO:0000256" key="5">
    <source>
        <dbReference type="ARBA" id="ARBA00022741"/>
    </source>
</evidence>
<dbReference type="PaxDb" id="8022-A0A060YAA6"/>
<organism evidence="16 17">
    <name type="scientific">Oncorhynchus mykiss</name>
    <name type="common">Rainbow trout</name>
    <name type="synonym">Salmo gairdneri</name>
    <dbReference type="NCBI Taxonomy" id="8022"/>
    <lineage>
        <taxon>Eukaryota</taxon>
        <taxon>Metazoa</taxon>
        <taxon>Chordata</taxon>
        <taxon>Craniata</taxon>
        <taxon>Vertebrata</taxon>
        <taxon>Euteleostomi</taxon>
        <taxon>Actinopterygii</taxon>
        <taxon>Neopterygii</taxon>
        <taxon>Teleostei</taxon>
        <taxon>Protacanthopterygii</taxon>
        <taxon>Salmoniformes</taxon>
        <taxon>Salmonidae</taxon>
        <taxon>Salmoninae</taxon>
        <taxon>Oncorhynchus</taxon>
    </lineage>
</organism>
<feature type="coiled-coil region" evidence="13">
    <location>
        <begin position="197"/>
        <end position="259"/>
    </location>
</feature>
<dbReference type="InterPro" id="IPR035706">
    <property type="entry name" value="AAA_9"/>
</dbReference>
<dbReference type="Gene3D" id="6.10.140.1060">
    <property type="match status" value="1"/>
</dbReference>
<protein>
    <recommendedName>
        <fullName evidence="18">Dynein heavy chain coiled coil stalk domain-containing protein</fullName>
    </recommendedName>
</protein>
<name>A0A060YAA6_ONCMY</name>
<sequence length="537" mass="61061">MSVELEEAKKKVADFQKQCEEYLVIIVQQKREADEQQKTVSAHSEKIGAEEIKCRAMAENAQRDLDEAVPALEEAMKALESLNKKDMTEIKSYGRPPTLVETVMQAVMILRGNEPTWAEAKRQLGEGNFIKQLVHFDKDNISDRVLKKIGQYCTQPDFHPEIIGRVSLAAKSLCMWVRAMEVYGRIFRVVEPKRARLNGAMSQLAEKQASLAEAQAKLIEVGEKLDLLKRQYDEKLAQKEELRRKSEDMEVKLDRAGKLVSGLAGERIRWEETVVGLETNMGFLVGDCLLAAAFLSYMGPFLSNYRDQLVSIWMKQVRELEVPCSPGFSFAVFLSKPTAVRDWNIQGLPSDAFSTENGVIVTRGNRWPLMVDPQGQALKWIKNMEMKRGLKVIDLQMPDFLRILENAVQFGSPVLLQNVQEELDPSLAPILNKSLTHVGGRLLMKLGDKEVEYSPEFRFYITTKLSNPHYTPEISTKTTIVNFAVKEQGLEAQLLGIVVRKERPELEEQKDSLVINIASGKRKLQELEDEILRYIYI</sequence>
<dbReference type="InterPro" id="IPR026983">
    <property type="entry name" value="DHC"/>
</dbReference>
<evidence type="ECO:0000256" key="10">
    <source>
        <dbReference type="ARBA" id="ARBA00023175"/>
    </source>
</evidence>
<dbReference type="GO" id="GO:0030286">
    <property type="term" value="C:dynein complex"/>
    <property type="evidence" value="ECO:0007669"/>
    <property type="project" value="UniProtKB-KW"/>
</dbReference>
<dbReference type="PANTHER" id="PTHR22878">
    <property type="entry name" value="DYNEIN HEAVY CHAIN 6, AXONEMAL-LIKE-RELATED"/>
    <property type="match status" value="1"/>
</dbReference>
<keyword evidence="4" id="KW-0677">Repeat</keyword>
<keyword evidence="3" id="KW-0493">Microtubule</keyword>
<keyword evidence="11" id="KW-0206">Cytoskeleton</keyword>
<dbReference type="Proteomes" id="UP000193380">
    <property type="component" value="Unassembled WGS sequence"/>
</dbReference>
<evidence type="ECO:0000313" key="16">
    <source>
        <dbReference type="EMBL" id="CDQ86289.1"/>
    </source>
</evidence>
<feature type="domain" description="Dynein heavy chain coiled coil stalk" evidence="14">
    <location>
        <begin position="29"/>
        <end position="311"/>
    </location>
</feature>
<dbReference type="GO" id="GO:0005524">
    <property type="term" value="F:ATP binding"/>
    <property type="evidence" value="ECO:0007669"/>
    <property type="project" value="UniProtKB-KW"/>
</dbReference>
<feature type="coiled-coil region" evidence="13">
    <location>
        <begin position="5"/>
        <end position="46"/>
    </location>
</feature>
<evidence type="ECO:0000256" key="12">
    <source>
        <dbReference type="ARBA" id="ARBA00023273"/>
    </source>
</evidence>
<evidence type="ECO:0000256" key="8">
    <source>
        <dbReference type="ARBA" id="ARBA00023054"/>
    </source>
</evidence>
<dbReference type="FunFam" id="1.20.920.20:FF:000014">
    <property type="entry name" value="dynein heavy chain 2, axonemal"/>
    <property type="match status" value="1"/>
</dbReference>